<feature type="domain" description="Jacalin-type lectin" evidence="3">
    <location>
        <begin position="1"/>
        <end position="150"/>
    </location>
</feature>
<dbReference type="PANTHER" id="PTHR47293">
    <property type="entry name" value="JACALIN-RELATED LECTIN 3"/>
    <property type="match status" value="1"/>
</dbReference>
<dbReference type="Proteomes" id="UP001172457">
    <property type="component" value="Chromosome 7"/>
</dbReference>
<dbReference type="PANTHER" id="PTHR47293:SF70">
    <property type="entry name" value="JACALIN-RELATED LECTIN 24-RELATED"/>
    <property type="match status" value="1"/>
</dbReference>
<organism evidence="4 5">
    <name type="scientific">Centaurea solstitialis</name>
    <name type="common">yellow star-thistle</name>
    <dbReference type="NCBI Taxonomy" id="347529"/>
    <lineage>
        <taxon>Eukaryota</taxon>
        <taxon>Viridiplantae</taxon>
        <taxon>Streptophyta</taxon>
        <taxon>Embryophyta</taxon>
        <taxon>Tracheophyta</taxon>
        <taxon>Spermatophyta</taxon>
        <taxon>Magnoliopsida</taxon>
        <taxon>eudicotyledons</taxon>
        <taxon>Gunneridae</taxon>
        <taxon>Pentapetalae</taxon>
        <taxon>asterids</taxon>
        <taxon>campanulids</taxon>
        <taxon>Asterales</taxon>
        <taxon>Asteraceae</taxon>
        <taxon>Carduoideae</taxon>
        <taxon>Cardueae</taxon>
        <taxon>Centaureinae</taxon>
        <taxon>Centaurea</taxon>
    </lineage>
</organism>
<dbReference type="AlphaFoldDB" id="A0AA38T216"/>
<dbReference type="EMBL" id="JARYMX010000007">
    <property type="protein sequence ID" value="KAJ9542738.1"/>
    <property type="molecule type" value="Genomic_DNA"/>
</dbReference>
<comment type="caution">
    <text evidence="4">The sequence shown here is derived from an EMBL/GenBank/DDBJ whole genome shotgun (WGS) entry which is preliminary data.</text>
</comment>
<keyword evidence="2" id="KW-0430">Lectin</keyword>
<accession>A0AA38T216</accession>
<dbReference type="PROSITE" id="PS51752">
    <property type="entry name" value="JACALIN_LECTIN"/>
    <property type="match status" value="1"/>
</dbReference>
<dbReference type="GO" id="GO:0030246">
    <property type="term" value="F:carbohydrate binding"/>
    <property type="evidence" value="ECO:0007669"/>
    <property type="project" value="UniProtKB-KW"/>
</dbReference>
<comment type="similarity">
    <text evidence="1">Belongs to the jacalin lectin family.</text>
</comment>
<dbReference type="Gene3D" id="2.100.10.30">
    <property type="entry name" value="Jacalin-like lectin domain"/>
    <property type="match status" value="1"/>
</dbReference>
<protein>
    <recommendedName>
        <fullName evidence="3">Jacalin-type lectin domain-containing protein</fullName>
    </recommendedName>
</protein>
<dbReference type="Pfam" id="PF01419">
    <property type="entry name" value="Jacalin"/>
    <property type="match status" value="1"/>
</dbReference>
<dbReference type="SMART" id="SM00915">
    <property type="entry name" value="Jacalin"/>
    <property type="match status" value="1"/>
</dbReference>
<reference evidence="4" key="1">
    <citation type="submission" date="2023-03" db="EMBL/GenBank/DDBJ databases">
        <title>Chromosome-scale reference genome and RAD-based genetic map of yellow starthistle (Centaurea solstitialis) reveal putative structural variation and QTLs associated with invader traits.</title>
        <authorList>
            <person name="Reatini B."/>
            <person name="Cang F.A."/>
            <person name="Jiang Q."/>
            <person name="Mckibben M.T.W."/>
            <person name="Barker M.S."/>
            <person name="Rieseberg L.H."/>
            <person name="Dlugosch K.M."/>
        </authorList>
    </citation>
    <scope>NUCLEOTIDE SEQUENCE</scope>
    <source>
        <strain evidence="4">CAN-66</strain>
        <tissue evidence="4">Leaf</tissue>
    </source>
</reference>
<evidence type="ECO:0000259" key="3">
    <source>
        <dbReference type="PROSITE" id="PS51752"/>
    </source>
</evidence>
<evidence type="ECO:0000256" key="1">
    <source>
        <dbReference type="ARBA" id="ARBA00006568"/>
    </source>
</evidence>
<evidence type="ECO:0000256" key="2">
    <source>
        <dbReference type="ARBA" id="ARBA00022734"/>
    </source>
</evidence>
<dbReference type="InterPro" id="IPR001229">
    <property type="entry name" value="Jacalin-like_lectin_dom"/>
</dbReference>
<dbReference type="SUPFAM" id="SSF51101">
    <property type="entry name" value="Mannose-binding lectins"/>
    <property type="match status" value="1"/>
</dbReference>
<name>A0AA38T216_9ASTR</name>
<dbReference type="InterPro" id="IPR036404">
    <property type="entry name" value="Jacalin-like_lectin_dom_sf"/>
</dbReference>
<gene>
    <name evidence="4" type="ORF">OSB04_029244</name>
</gene>
<sequence>MENMLKLGPKWKNGSPWDEGGNTEIVQILISYDKAKIKSIQFVYADKPTGVRLSPVYGEPTGSYFKSVLFDYPSEYLTSMSGVCYDNYVCNGITASIAFGTNIRKYGPFGMSPRYCSSEFNYEFGARGFGGFHGTAKKSCLGSIGIYVKPIQKLKNNR</sequence>
<evidence type="ECO:0000313" key="4">
    <source>
        <dbReference type="EMBL" id="KAJ9542738.1"/>
    </source>
</evidence>
<evidence type="ECO:0000313" key="5">
    <source>
        <dbReference type="Proteomes" id="UP001172457"/>
    </source>
</evidence>
<proteinExistence type="inferred from homology"/>
<keyword evidence="5" id="KW-1185">Reference proteome</keyword>